<dbReference type="RefSeq" id="XP_067080657.1">
    <property type="nucleotide sequence ID" value="XM_067224556.1"/>
</dbReference>
<feature type="signal peptide" evidence="2">
    <location>
        <begin position="1"/>
        <end position="24"/>
    </location>
</feature>
<evidence type="ECO:0008006" key="5">
    <source>
        <dbReference type="Google" id="ProtNLM"/>
    </source>
</evidence>
<dbReference type="Gene3D" id="1.20.1260.80">
    <property type="match status" value="1"/>
</dbReference>
<evidence type="ECO:0000256" key="2">
    <source>
        <dbReference type="SAM" id="SignalP"/>
    </source>
</evidence>
<name>A0A1G4IBV5_TRYEQ</name>
<dbReference type="Proteomes" id="UP000195570">
    <property type="component" value="Unassembled WGS sequence"/>
</dbReference>
<keyword evidence="2" id="KW-0732">Signal</keyword>
<evidence type="ECO:0000256" key="1">
    <source>
        <dbReference type="SAM" id="Coils"/>
    </source>
</evidence>
<evidence type="ECO:0000313" key="3">
    <source>
        <dbReference type="EMBL" id="SCU69747.1"/>
    </source>
</evidence>
<organism evidence="3 4">
    <name type="scientific">Trypanosoma equiperdum</name>
    <dbReference type="NCBI Taxonomy" id="5694"/>
    <lineage>
        <taxon>Eukaryota</taxon>
        <taxon>Discoba</taxon>
        <taxon>Euglenozoa</taxon>
        <taxon>Kinetoplastea</taxon>
        <taxon>Metakinetoplastina</taxon>
        <taxon>Trypanosomatida</taxon>
        <taxon>Trypanosomatidae</taxon>
        <taxon>Trypanosoma</taxon>
    </lineage>
</organism>
<sequence length="310" mass="34146">MATFTCGVTLLLFSFHFLAIQSEAIPHICVNAANYSHTQFEECLTHMCDLSEELSAFKRTAVSLKRQATGDAETSKLALQYMEEALEKVLHVTQGVKEGNKTIGTAAAVKKSVIEAKIASDIADEEASKVERKLDKATRDAGNAEKNLQRILIYTARKACSSEGISSQDEEVKEAQCNVSTEIVYSCTRRPLKIKSDTLRKTYERLKSFTRTPNKTINEHLPKCHMWTELLEPAVASLTDMEKSASVARAYRNQVIKARGEAQQAAWTVGVTVQDVDGLDEVSEEDDFALAPVVLVAVLIVGAVLIDQHP</sequence>
<evidence type="ECO:0000313" key="4">
    <source>
        <dbReference type="Proteomes" id="UP000195570"/>
    </source>
</evidence>
<comment type="caution">
    <text evidence="3">The sequence shown here is derived from an EMBL/GenBank/DDBJ whole genome shotgun (WGS) entry which is preliminary data.</text>
</comment>
<dbReference type="AlphaFoldDB" id="A0A1G4IBV5"/>
<protein>
    <recommendedName>
        <fullName evidence="5">BARP protein</fullName>
    </recommendedName>
</protein>
<gene>
    <name evidence="3" type="ORF">TEOVI_000131600</name>
</gene>
<accession>A0A1G4IBV5</accession>
<feature type="coiled-coil region" evidence="1">
    <location>
        <begin position="120"/>
        <end position="147"/>
    </location>
</feature>
<dbReference type="GeneID" id="92375256"/>
<reference evidence="3" key="1">
    <citation type="submission" date="2016-09" db="EMBL/GenBank/DDBJ databases">
        <authorList>
            <person name="Hebert L."/>
            <person name="Moumen B."/>
        </authorList>
    </citation>
    <scope>NUCLEOTIDE SEQUENCE [LARGE SCALE GENOMIC DNA]</scope>
    <source>
        <strain evidence="3">OVI</strain>
    </source>
</reference>
<keyword evidence="4" id="KW-1185">Reference proteome</keyword>
<proteinExistence type="predicted"/>
<dbReference type="EMBL" id="CZPT02001303">
    <property type="protein sequence ID" value="SCU69747.1"/>
    <property type="molecule type" value="Genomic_DNA"/>
</dbReference>
<feature type="chain" id="PRO_5009235517" description="BARP protein" evidence="2">
    <location>
        <begin position="25"/>
        <end position="310"/>
    </location>
</feature>
<dbReference type="VEuPathDB" id="TriTrypDB:TEOVI_000131600"/>
<keyword evidence="1" id="KW-0175">Coiled coil</keyword>